<dbReference type="Proteomes" id="UP001227268">
    <property type="component" value="Unassembled WGS sequence"/>
</dbReference>
<keyword evidence="2" id="KW-1185">Reference proteome</keyword>
<name>A0ACC2VH64_9TREE</name>
<evidence type="ECO:0000313" key="2">
    <source>
        <dbReference type="Proteomes" id="UP001227268"/>
    </source>
</evidence>
<reference evidence="1" key="1">
    <citation type="submission" date="2023-04" db="EMBL/GenBank/DDBJ databases">
        <title>Draft Genome sequencing of Naganishia species isolated from polar environments using Oxford Nanopore Technology.</title>
        <authorList>
            <person name="Leo P."/>
            <person name="Venkateswaran K."/>
        </authorList>
    </citation>
    <scope>NUCLEOTIDE SEQUENCE</scope>
    <source>
        <strain evidence="1">MNA-CCFEE 5423</strain>
    </source>
</reference>
<proteinExistence type="predicted"/>
<protein>
    <submittedName>
        <fullName evidence="1">Uncharacterized protein</fullName>
    </submittedName>
</protein>
<accession>A0ACC2VH64</accession>
<comment type="caution">
    <text evidence="1">The sequence shown here is derived from an EMBL/GenBank/DDBJ whole genome shotgun (WGS) entry which is preliminary data.</text>
</comment>
<evidence type="ECO:0000313" key="1">
    <source>
        <dbReference type="EMBL" id="KAJ9098740.1"/>
    </source>
</evidence>
<dbReference type="EMBL" id="JASBWT010000014">
    <property type="protein sequence ID" value="KAJ9098740.1"/>
    <property type="molecule type" value="Genomic_DNA"/>
</dbReference>
<gene>
    <name evidence="1" type="ORF">QFC21_004388</name>
</gene>
<organism evidence="1 2">
    <name type="scientific">Naganishia friedmannii</name>
    <dbReference type="NCBI Taxonomy" id="89922"/>
    <lineage>
        <taxon>Eukaryota</taxon>
        <taxon>Fungi</taxon>
        <taxon>Dikarya</taxon>
        <taxon>Basidiomycota</taxon>
        <taxon>Agaricomycotina</taxon>
        <taxon>Tremellomycetes</taxon>
        <taxon>Filobasidiales</taxon>
        <taxon>Filobasidiaceae</taxon>
        <taxon>Naganishia</taxon>
    </lineage>
</organism>
<sequence>MSAPNTISPQQGGIAGTSVGNVPGAAKTGLGNEDATLAPAKQSVIGDVGVLGDSKIESLDKDRVAGVSGGEAGTGAKDAQKILDDLSNSATVTAPSAAEALSNAQATVTSAINTASHTAQDLAQQAYEAIMGGPTPTESK</sequence>